<dbReference type="InterPro" id="IPR035466">
    <property type="entry name" value="GlmS/AgaS_SIS"/>
</dbReference>
<dbReference type="InterPro" id="IPR046348">
    <property type="entry name" value="SIS_dom_sf"/>
</dbReference>
<gene>
    <name evidence="3" type="ORF">SAMN05216439_1309</name>
</gene>
<accession>A0A1H7J1J3</accession>
<organism evidence="3 4">
    <name type="scientific">Methanobrevibacter gottschalkii</name>
    <dbReference type="NCBI Taxonomy" id="190974"/>
    <lineage>
        <taxon>Archaea</taxon>
        <taxon>Methanobacteriati</taxon>
        <taxon>Methanobacteriota</taxon>
        <taxon>Methanomada group</taxon>
        <taxon>Methanobacteria</taxon>
        <taxon>Methanobacteriales</taxon>
        <taxon>Methanobacteriaceae</taxon>
        <taxon>Methanobrevibacter</taxon>
    </lineage>
</organism>
<dbReference type="InterPro" id="IPR035490">
    <property type="entry name" value="GlmS/FrlB_SIS"/>
</dbReference>
<dbReference type="OrthoDB" id="372195at2157"/>
<dbReference type="Proteomes" id="UP000199506">
    <property type="component" value="Unassembled WGS sequence"/>
</dbReference>
<dbReference type="InterPro" id="IPR001347">
    <property type="entry name" value="SIS_dom"/>
</dbReference>
<dbReference type="PROSITE" id="PS51464">
    <property type="entry name" value="SIS"/>
    <property type="match status" value="2"/>
</dbReference>
<dbReference type="CDD" id="cd05008">
    <property type="entry name" value="SIS_GlmS_GlmD_1"/>
    <property type="match status" value="1"/>
</dbReference>
<evidence type="ECO:0000313" key="3">
    <source>
        <dbReference type="EMBL" id="SEK68082.1"/>
    </source>
</evidence>
<dbReference type="GO" id="GO:0006002">
    <property type="term" value="P:fructose 6-phosphate metabolic process"/>
    <property type="evidence" value="ECO:0007669"/>
    <property type="project" value="TreeGrafter"/>
</dbReference>
<dbReference type="AlphaFoldDB" id="A0A1H7J1J3"/>
<evidence type="ECO:0000313" key="4">
    <source>
        <dbReference type="Proteomes" id="UP000199506"/>
    </source>
</evidence>
<dbReference type="GO" id="GO:0006047">
    <property type="term" value="P:UDP-N-acetylglucosamine metabolic process"/>
    <property type="evidence" value="ECO:0007669"/>
    <property type="project" value="TreeGrafter"/>
</dbReference>
<dbReference type="CDD" id="cd05009">
    <property type="entry name" value="SIS_GlmS_GlmD_2"/>
    <property type="match status" value="1"/>
</dbReference>
<dbReference type="STRING" id="190974.SAMN05216439_1309"/>
<keyword evidence="1" id="KW-0677">Repeat</keyword>
<reference evidence="3 4" key="1">
    <citation type="submission" date="2016-10" db="EMBL/GenBank/DDBJ databases">
        <authorList>
            <person name="de Groot N.N."/>
        </authorList>
    </citation>
    <scope>NUCLEOTIDE SEQUENCE [LARGE SCALE GENOMIC DNA]</scope>
    <source>
        <strain evidence="3 4">DSM 11978</strain>
    </source>
</reference>
<feature type="domain" description="SIS" evidence="2">
    <location>
        <begin position="199"/>
        <end position="333"/>
    </location>
</feature>
<dbReference type="GO" id="GO:0006487">
    <property type="term" value="P:protein N-linked glycosylation"/>
    <property type="evidence" value="ECO:0007669"/>
    <property type="project" value="TreeGrafter"/>
</dbReference>
<evidence type="ECO:0000259" key="2">
    <source>
        <dbReference type="PROSITE" id="PS51464"/>
    </source>
</evidence>
<dbReference type="PANTHER" id="PTHR10937:SF14">
    <property type="entry name" value="FRUCTOSELYSINE 6-PHOSPHATE DEGLYCASE"/>
    <property type="match status" value="1"/>
</dbReference>
<dbReference type="PANTHER" id="PTHR10937">
    <property type="entry name" value="GLUCOSAMINE--FRUCTOSE-6-PHOSPHATE AMINOTRANSFERASE, ISOMERIZING"/>
    <property type="match status" value="1"/>
</dbReference>
<evidence type="ECO:0000256" key="1">
    <source>
        <dbReference type="ARBA" id="ARBA00022737"/>
    </source>
</evidence>
<sequence length="336" mass="37960">MNYKMYDEMMEQPESLSKTFKSELSKMEDVSKLVSDADKVYLIGCGSSISTCYSVRDAIRMSSTNINIEVFTGYEFYYNKKLVENENSVAIFTSQSGETADTLASLRRCNDLGIHTVSISNESESSMTKEAITSIITRCETETAILGTKTYITQLACLYQILFAVSDYENKTELLAELRDLPKTLEKLLESTEYENKALAQEFKDEDILYCLGSGPNFGLAYKLAMTMLMEGAIKHACPLYAAEFRHGLIERAEKDVPAIFLKSGIESDEVTDKAIEFSKNLELKYLVYDLDSYAGLDRLLSPFVLVIPLEWFVYYLAHFNGEDPGATRHIGKVRY</sequence>
<dbReference type="EMBL" id="FOAK01000004">
    <property type="protein sequence ID" value="SEK68082.1"/>
    <property type="molecule type" value="Genomic_DNA"/>
</dbReference>
<name>A0A1H7J1J3_9EURY</name>
<dbReference type="GO" id="GO:0004360">
    <property type="term" value="F:glutamine-fructose-6-phosphate transaminase (isomerizing) activity"/>
    <property type="evidence" value="ECO:0007669"/>
    <property type="project" value="TreeGrafter"/>
</dbReference>
<feature type="domain" description="SIS" evidence="2">
    <location>
        <begin position="30"/>
        <end position="171"/>
    </location>
</feature>
<keyword evidence="3" id="KW-0032">Aminotransferase</keyword>
<dbReference type="GO" id="GO:0097367">
    <property type="term" value="F:carbohydrate derivative binding"/>
    <property type="evidence" value="ECO:0007669"/>
    <property type="project" value="InterPro"/>
</dbReference>
<dbReference type="RefSeq" id="WP_069572767.1">
    <property type="nucleotide sequence ID" value="NZ_FOAK01000004.1"/>
</dbReference>
<dbReference type="Pfam" id="PF01380">
    <property type="entry name" value="SIS"/>
    <property type="match status" value="1"/>
</dbReference>
<protein>
    <submittedName>
        <fullName evidence="3">Glucosamine--fructose-6-phosphate aminotransferase (Isomerizing)</fullName>
    </submittedName>
</protein>
<dbReference type="Gene3D" id="3.40.50.10490">
    <property type="entry name" value="Glucose-6-phosphate isomerase like protein, domain 1"/>
    <property type="match status" value="2"/>
</dbReference>
<keyword evidence="3" id="KW-0808">Transferase</keyword>
<proteinExistence type="predicted"/>
<dbReference type="SUPFAM" id="SSF53697">
    <property type="entry name" value="SIS domain"/>
    <property type="match status" value="1"/>
</dbReference>